<dbReference type="GeneID" id="122130096"/>
<dbReference type="Proteomes" id="UP000515152">
    <property type="component" value="Unplaced"/>
</dbReference>
<dbReference type="InterPro" id="IPR001073">
    <property type="entry name" value="C1q_dom"/>
</dbReference>
<keyword evidence="3" id="KW-0732">Signal</keyword>
<evidence type="ECO:0000256" key="1">
    <source>
        <dbReference type="ARBA" id="ARBA00004613"/>
    </source>
</evidence>
<dbReference type="PANTHER" id="PTHR22923:SF116">
    <property type="entry name" value="C1Q DOMAIN-CONTAINING PROTEIN"/>
    <property type="match status" value="1"/>
</dbReference>
<accession>A0A8M1KEJ6</accession>
<feature type="domain" description="C1q" evidence="6">
    <location>
        <begin position="301"/>
        <end position="437"/>
    </location>
</feature>
<comment type="subcellular location">
    <subcellularLocation>
        <location evidence="1">Secreted</location>
    </subcellularLocation>
</comment>
<evidence type="ECO:0000313" key="8">
    <source>
        <dbReference type="RefSeq" id="XP_042560713.1"/>
    </source>
</evidence>
<sequence>MEGRKSTQKRKHLEPPAEDSDSSLHESSCGQASSTGGACDICGGAQTLQSGHASFKGQFFCHLEDGPGGRTAYQWLLEQRYLDQDSDSSLNVSSTCDICGRPQTFWYGHASFKGQFFCALEVGPGGRTAEQWLLEQRGPDLDSASSLYMNSTCDHCGRDQTLQYGHEFKCQFFCHLEDGPGGRTAYQWLLEQRDPDLDSDSSLNVSLTCDICGRAQTFRYGHASFKGQFFCHLEDGPGGRTAYQWLLGQRGQDLELRSRLTECERVVENPKADNSALKAELMNAKDRLTTSEKEIESLKNSEQPNVAFSVTLTGSGFMGPVSVDAILVYTKVITNVGQAYDPITGFFTAPARGVYYFRFTARRVLGSRFMGIRLCKNWQVMFVQEHHNDGLRDYLSSGASLKLEVGDKVNMRLPAGYRIYNDLDNHNTFTGLLRFTL</sequence>
<evidence type="ECO:0000259" key="6">
    <source>
        <dbReference type="PROSITE" id="PS50871"/>
    </source>
</evidence>
<organism evidence="7 8">
    <name type="scientific">Clupea harengus</name>
    <name type="common">Atlantic herring</name>
    <dbReference type="NCBI Taxonomy" id="7950"/>
    <lineage>
        <taxon>Eukaryota</taxon>
        <taxon>Metazoa</taxon>
        <taxon>Chordata</taxon>
        <taxon>Craniata</taxon>
        <taxon>Vertebrata</taxon>
        <taxon>Euteleostomi</taxon>
        <taxon>Actinopterygii</taxon>
        <taxon>Neopterygii</taxon>
        <taxon>Teleostei</taxon>
        <taxon>Clupei</taxon>
        <taxon>Clupeiformes</taxon>
        <taxon>Clupeoidei</taxon>
        <taxon>Clupeidae</taxon>
        <taxon>Clupea</taxon>
    </lineage>
</organism>
<dbReference type="SMART" id="SM00110">
    <property type="entry name" value="C1Q"/>
    <property type="match status" value="1"/>
</dbReference>
<evidence type="ECO:0000256" key="5">
    <source>
        <dbReference type="SAM" id="MobiDB-lite"/>
    </source>
</evidence>
<dbReference type="GO" id="GO:0005576">
    <property type="term" value="C:extracellular region"/>
    <property type="evidence" value="ECO:0007669"/>
    <property type="project" value="UniProtKB-SubCell"/>
</dbReference>
<evidence type="ECO:0000256" key="4">
    <source>
        <dbReference type="SAM" id="Coils"/>
    </source>
</evidence>
<evidence type="ECO:0000256" key="2">
    <source>
        <dbReference type="ARBA" id="ARBA00022525"/>
    </source>
</evidence>
<dbReference type="OrthoDB" id="6154955at2759"/>
<name>A0A8M1KEJ6_CLUHA</name>
<dbReference type="RefSeq" id="XP_042560713.1">
    <property type="nucleotide sequence ID" value="XM_042704779.1"/>
</dbReference>
<dbReference type="KEGG" id="char:122130096"/>
<dbReference type="AlphaFoldDB" id="A0A8M1KEJ6"/>
<keyword evidence="7" id="KW-1185">Reference proteome</keyword>
<proteinExistence type="predicted"/>
<reference evidence="8" key="1">
    <citation type="submission" date="2025-08" db="UniProtKB">
        <authorList>
            <consortium name="RefSeq"/>
        </authorList>
    </citation>
    <scope>IDENTIFICATION</scope>
</reference>
<protein>
    <submittedName>
        <fullName evidence="8">Uncharacterized protein LOC122130096 isoform X1</fullName>
    </submittedName>
</protein>
<evidence type="ECO:0000256" key="3">
    <source>
        <dbReference type="ARBA" id="ARBA00022729"/>
    </source>
</evidence>
<dbReference type="Pfam" id="PF00386">
    <property type="entry name" value="C1q"/>
    <property type="match status" value="1"/>
</dbReference>
<dbReference type="PROSITE" id="PS50871">
    <property type="entry name" value="C1Q"/>
    <property type="match status" value="1"/>
</dbReference>
<dbReference type="InterPro" id="IPR050822">
    <property type="entry name" value="Cerebellin_Synaptic_Org"/>
</dbReference>
<gene>
    <name evidence="8" type="primary">LOC122130096</name>
</gene>
<feature type="coiled-coil region" evidence="4">
    <location>
        <begin position="274"/>
        <end position="301"/>
    </location>
</feature>
<feature type="compositionally biased region" description="Basic residues" evidence="5">
    <location>
        <begin position="1"/>
        <end position="12"/>
    </location>
</feature>
<feature type="region of interest" description="Disordered" evidence="5">
    <location>
        <begin position="1"/>
        <end position="29"/>
    </location>
</feature>
<evidence type="ECO:0000313" key="7">
    <source>
        <dbReference type="Proteomes" id="UP000515152"/>
    </source>
</evidence>
<keyword evidence="2" id="KW-0964">Secreted</keyword>
<dbReference type="PANTHER" id="PTHR22923">
    <property type="entry name" value="CEREBELLIN-RELATED"/>
    <property type="match status" value="1"/>
</dbReference>
<keyword evidence="4" id="KW-0175">Coiled coil</keyword>